<dbReference type="InterPro" id="IPR012668">
    <property type="entry name" value="CHP02466"/>
</dbReference>
<dbReference type="Gene3D" id="2.60.120.620">
    <property type="entry name" value="q2cbj1_9rhob like domain"/>
    <property type="match status" value="1"/>
</dbReference>
<evidence type="ECO:0000256" key="1">
    <source>
        <dbReference type="ARBA" id="ARBA00022737"/>
    </source>
</evidence>
<dbReference type="InterPro" id="IPR050498">
    <property type="entry name" value="Ycf3"/>
</dbReference>
<organism evidence="4 5">
    <name type="scientific">Alteriqipengyuania halimionae</name>
    <dbReference type="NCBI Taxonomy" id="1926630"/>
    <lineage>
        <taxon>Bacteria</taxon>
        <taxon>Pseudomonadati</taxon>
        <taxon>Pseudomonadota</taxon>
        <taxon>Alphaproteobacteria</taxon>
        <taxon>Sphingomonadales</taxon>
        <taxon>Erythrobacteraceae</taxon>
        <taxon>Alteriqipengyuania</taxon>
    </lineage>
</organism>
<evidence type="ECO:0000256" key="3">
    <source>
        <dbReference type="PROSITE-ProRule" id="PRU00339"/>
    </source>
</evidence>
<keyword evidence="5" id="KW-1185">Reference proteome</keyword>
<evidence type="ECO:0000313" key="4">
    <source>
        <dbReference type="EMBL" id="MXP10783.1"/>
    </source>
</evidence>
<dbReference type="InterPro" id="IPR019734">
    <property type="entry name" value="TPR_rpt"/>
</dbReference>
<proteinExistence type="predicted"/>
<reference evidence="4 5" key="1">
    <citation type="submission" date="2019-12" db="EMBL/GenBank/DDBJ databases">
        <title>Genomic-based taxomic classification of the family Erythrobacteraceae.</title>
        <authorList>
            <person name="Xu L."/>
        </authorList>
    </citation>
    <scope>NUCLEOTIDE SEQUENCE [LARGE SCALE GENOMIC DNA]</scope>
    <source>
        <strain evidence="4 5">LMG 29519</strain>
    </source>
</reference>
<dbReference type="Proteomes" id="UP000429229">
    <property type="component" value="Unassembled WGS sequence"/>
</dbReference>
<dbReference type="AlphaFoldDB" id="A0A6I4U7C7"/>
<gene>
    <name evidence="4" type="ORF">GRI68_11400</name>
</gene>
<dbReference type="PANTHER" id="PTHR44858">
    <property type="entry name" value="TETRATRICOPEPTIDE REPEAT PROTEIN 6"/>
    <property type="match status" value="1"/>
</dbReference>
<dbReference type="PROSITE" id="PS50005">
    <property type="entry name" value="TPR"/>
    <property type="match status" value="2"/>
</dbReference>
<dbReference type="SUPFAM" id="SSF48452">
    <property type="entry name" value="TPR-like"/>
    <property type="match status" value="1"/>
</dbReference>
<dbReference type="PANTHER" id="PTHR44858:SF1">
    <property type="entry name" value="UDP-N-ACETYLGLUCOSAMINE--PEPTIDE N-ACETYLGLUCOSAMINYLTRANSFERASE SPINDLY-RELATED"/>
    <property type="match status" value="1"/>
</dbReference>
<dbReference type="RefSeq" id="WP_160617349.1">
    <property type="nucleotide sequence ID" value="NZ_WTYR01000001.1"/>
</dbReference>
<dbReference type="Pfam" id="PF13759">
    <property type="entry name" value="2OG-FeII_Oxy_5"/>
    <property type="match status" value="1"/>
</dbReference>
<name>A0A6I4U7C7_9SPHN</name>
<protein>
    <submittedName>
        <fullName evidence="4">Uncharacterized protein</fullName>
    </submittedName>
</protein>
<sequence length="558" mass="61740">MSDAARLRDEAMAAEKAGDSPRARQLFESAVKVAPEDPRLLNSAGAAYLRWGDLAQAIALFAKARALAPAELDYPINEAIALGREGRHGAAARLLASVEQIGKSQARYWSARGNAERQAYDFASAQASYDNALAVDPRHARAAHGRAIIAFERGQADTLQRFDRAIALAPGEIALWRTKAMALDAEGRTTEALAIGEQVVTQIPQWVEGLESYAQLRIGTGEKDFASHYDDAVGKTDAPDEIFGSWAKMLAGLDRFAEAADVAARARREAREPESFALSEAVYAGLACDNDRAEAIFTKIGDVPRDWQKHAARQDIRMGRIERAERTLGALIESRDQHDDVDLWALRDVCWRLLDDPRHEWLHGREGLVRPMPLGNPQVLDEARTALRELHRKAALPIGQSVRGGTQTRGRLFQREEPILAKLHDAIMTTLERYRREMPERDESHPILRHRDERWKLTHSWSVRLVGAGYHTSHIHPLGILSSALYLIVPDSVDDDGAPGHLEIGRPPPDLQTALGPIMTIRPSVGHLALFPSSLYHGTRDFDEGERMTVAFDVSIGG</sequence>
<feature type="repeat" description="TPR" evidence="3">
    <location>
        <begin position="106"/>
        <end position="139"/>
    </location>
</feature>
<dbReference type="Pfam" id="PF13432">
    <property type="entry name" value="TPR_16"/>
    <property type="match status" value="2"/>
</dbReference>
<dbReference type="Gene3D" id="1.25.40.10">
    <property type="entry name" value="Tetratricopeptide repeat domain"/>
    <property type="match status" value="3"/>
</dbReference>
<accession>A0A6I4U7C7</accession>
<comment type="caution">
    <text evidence="4">The sequence shown here is derived from an EMBL/GenBank/DDBJ whole genome shotgun (WGS) entry which is preliminary data.</text>
</comment>
<keyword evidence="1" id="KW-0677">Repeat</keyword>
<dbReference type="InterPro" id="IPR011990">
    <property type="entry name" value="TPR-like_helical_dom_sf"/>
</dbReference>
<dbReference type="EMBL" id="WTYR01000001">
    <property type="protein sequence ID" value="MXP10783.1"/>
    <property type="molecule type" value="Genomic_DNA"/>
</dbReference>
<feature type="repeat" description="TPR" evidence="3">
    <location>
        <begin position="38"/>
        <end position="71"/>
    </location>
</feature>
<dbReference type="OrthoDB" id="9783136at2"/>
<evidence type="ECO:0000313" key="5">
    <source>
        <dbReference type="Proteomes" id="UP000429229"/>
    </source>
</evidence>
<dbReference type="SMART" id="SM00028">
    <property type="entry name" value="TPR"/>
    <property type="match status" value="4"/>
</dbReference>
<keyword evidence="2 3" id="KW-0802">TPR repeat</keyword>
<evidence type="ECO:0000256" key="2">
    <source>
        <dbReference type="ARBA" id="ARBA00022803"/>
    </source>
</evidence>